<name>A0ABD4SNJ1_9NEIS</name>
<evidence type="ECO:0008006" key="3">
    <source>
        <dbReference type="Google" id="ProtNLM"/>
    </source>
</evidence>
<reference evidence="1 2" key="1">
    <citation type="submission" date="2021-10" db="EMBL/GenBank/DDBJ databases">
        <title>Whole-genome sequencing analysis of Laribacter hongkongensis: virulence gene profiles, carbohydrate-active enzyme prediction, and antimicrobial resistance characterization.</title>
        <authorList>
            <person name="Yuan P."/>
            <person name="Zhan Y."/>
            <person name="Chen D."/>
        </authorList>
    </citation>
    <scope>NUCLEOTIDE SEQUENCE [LARGE SCALE GENOMIC DNA]</scope>
    <source>
        <strain evidence="1 2">W67</strain>
    </source>
</reference>
<protein>
    <recommendedName>
        <fullName evidence="3">Secreted protein</fullName>
    </recommendedName>
</protein>
<organism evidence="1 2">
    <name type="scientific">Laribacter hongkongensis</name>
    <dbReference type="NCBI Taxonomy" id="168471"/>
    <lineage>
        <taxon>Bacteria</taxon>
        <taxon>Pseudomonadati</taxon>
        <taxon>Pseudomonadota</taxon>
        <taxon>Betaproteobacteria</taxon>
        <taxon>Neisseriales</taxon>
        <taxon>Aquaspirillaceae</taxon>
        <taxon>Laribacter</taxon>
    </lineage>
</organism>
<dbReference type="RefSeq" id="WP_239893704.1">
    <property type="nucleotide sequence ID" value="NZ_JAJAXM010000006.1"/>
</dbReference>
<evidence type="ECO:0000313" key="2">
    <source>
        <dbReference type="Proteomes" id="UP001200247"/>
    </source>
</evidence>
<dbReference type="EMBL" id="JAJAXM010000006">
    <property type="protein sequence ID" value="MCG9025296.1"/>
    <property type="molecule type" value="Genomic_DNA"/>
</dbReference>
<gene>
    <name evidence="1" type="ORF">LH440_05160</name>
</gene>
<dbReference type="Proteomes" id="UP001200247">
    <property type="component" value="Unassembled WGS sequence"/>
</dbReference>
<dbReference type="AlphaFoldDB" id="A0ABD4SNJ1"/>
<sequence length="88" mass="9302">MVFSSLGVFGGGGALALLLLLLRVTATLLAPVAASFHRYGILAVSPAVSRFGTTAGVLEESATELHVIRFPAQKTINAEHLLEFPKRL</sequence>
<evidence type="ECO:0000313" key="1">
    <source>
        <dbReference type="EMBL" id="MCG9025296.1"/>
    </source>
</evidence>
<proteinExistence type="predicted"/>
<accession>A0ABD4SNJ1</accession>
<comment type="caution">
    <text evidence="1">The sequence shown here is derived from an EMBL/GenBank/DDBJ whole genome shotgun (WGS) entry which is preliminary data.</text>
</comment>